<feature type="repeat" description="WD" evidence="3">
    <location>
        <begin position="755"/>
        <end position="796"/>
    </location>
</feature>
<dbReference type="EMBL" id="SJPM01000005">
    <property type="protein sequence ID" value="TWT96335.1"/>
    <property type="molecule type" value="Genomic_DNA"/>
</dbReference>
<dbReference type="AlphaFoldDB" id="A0A5C6AAZ9"/>
<dbReference type="Gene3D" id="2.130.10.10">
    <property type="entry name" value="YVTN repeat-like/Quinoprotein amine dehydrogenase"/>
    <property type="match status" value="4"/>
</dbReference>
<evidence type="ECO:0000256" key="2">
    <source>
        <dbReference type="ARBA" id="ARBA00022737"/>
    </source>
</evidence>
<organism evidence="7 8">
    <name type="scientific">Neorhodopirellula pilleata</name>
    <dbReference type="NCBI Taxonomy" id="2714738"/>
    <lineage>
        <taxon>Bacteria</taxon>
        <taxon>Pseudomonadati</taxon>
        <taxon>Planctomycetota</taxon>
        <taxon>Planctomycetia</taxon>
        <taxon>Pirellulales</taxon>
        <taxon>Pirellulaceae</taxon>
        <taxon>Neorhodopirellula</taxon>
    </lineage>
</organism>
<dbReference type="InterPro" id="IPR001680">
    <property type="entry name" value="WD40_rpt"/>
</dbReference>
<dbReference type="InterPro" id="IPR015943">
    <property type="entry name" value="WD40/YVTN_repeat-like_dom_sf"/>
</dbReference>
<dbReference type="SMART" id="SM00320">
    <property type="entry name" value="WD40"/>
    <property type="match status" value="10"/>
</dbReference>
<dbReference type="InterPro" id="IPR019775">
    <property type="entry name" value="WD40_repeat_CS"/>
</dbReference>
<evidence type="ECO:0000256" key="4">
    <source>
        <dbReference type="SAM" id="Coils"/>
    </source>
</evidence>
<feature type="coiled-coil region" evidence="4">
    <location>
        <begin position="459"/>
        <end position="507"/>
    </location>
</feature>
<accession>A0A5C6AAZ9</accession>
<sequence precursor="true">MMRELSLTIGLMFCCFGTNAVAEQTNATQSISYTRDISPILQRNCVACHRTKQAEGGLSLETHQAIASGGDSGSLVVANHPDASLLFLRATDDVEPMPPDDNTVGAKRLTQEELSLIRTWISQGANLDGMSVDDTIDWQPIPESIRSSYALATSPNNRHLAIGHANRVEFVDAASGQVETVLVDENLPQSGTADLDVVQAIAFSPSGDRIATGGFRTVRIWKRENTQPAVPPAFRRSCGPTALSPDRSSVAIVNSIGDIEVWDIDGQGSRYTIPSVGVVTDIDWSSAERILVGYQSGDISVHATADGTATKQLSLDHPVVTVVQTGQDDFIASLGTDGRVRLFKGGQPHPSQALASIQEVTSIAFLADGTLVVGTASGVAKLADLRSDRILRDLTHGSRIGALTCNGTCKVIATGGIDGITKLWNVDDGKLLQTLSGDADSQQRIAALEQDIRREQSWIQTLEGKTKELNQLLEKETAAFAKVTEAHEKATKELESAKTAKAAVIEKGEDPAGIEKEVEKKTAEATQREQAWNTAKKALDRVSESLPKHHDKLRKLNNRLVDLKHRLAMLTDHISHHSAVSSISFADGDAAVFVVDVEGRVRSYQVVDGKPLDRHSLPSATEYGDIGTTYFLDAHRMVIHHDSGPPSMIDRRQRWVLERTIGGPGSDLISDRVASLDFRGDGQSIAIGSGTPSRQGQVLIVATSTGDVMRQFNDLHSDSVLCVRFSPDGRRLATASADKTIRLIDVSSKEIVGALDGHTHHVLSLAWKEDGRTIASGSADSTIKVWDAETGQQRRSISGFGDEVTAVEFLADGSRVASACADGRVRVHDTNNGGSIATASAPNDFLFTIGISADANCVFATGQTGIVHQWHTEGLQPAGQ</sequence>
<evidence type="ECO:0000313" key="7">
    <source>
        <dbReference type="EMBL" id="TWT96335.1"/>
    </source>
</evidence>
<dbReference type="PANTHER" id="PTHR19848:SF8">
    <property type="entry name" value="F-BOX AND WD REPEAT DOMAIN CONTAINING 7"/>
    <property type="match status" value="1"/>
</dbReference>
<keyword evidence="2" id="KW-0677">Repeat</keyword>
<dbReference type="Pfam" id="PF00400">
    <property type="entry name" value="WD40"/>
    <property type="match status" value="4"/>
</dbReference>
<dbReference type="Proteomes" id="UP000316213">
    <property type="component" value="Unassembled WGS sequence"/>
</dbReference>
<reference evidence="7 8" key="1">
    <citation type="submission" date="2019-02" db="EMBL/GenBank/DDBJ databases">
        <title>Deep-cultivation of Planctomycetes and their phenomic and genomic characterization uncovers novel biology.</title>
        <authorList>
            <person name="Wiegand S."/>
            <person name="Jogler M."/>
            <person name="Boedeker C."/>
            <person name="Pinto D."/>
            <person name="Vollmers J."/>
            <person name="Rivas-Marin E."/>
            <person name="Kohn T."/>
            <person name="Peeters S.H."/>
            <person name="Heuer A."/>
            <person name="Rast P."/>
            <person name="Oberbeckmann S."/>
            <person name="Bunk B."/>
            <person name="Jeske O."/>
            <person name="Meyerdierks A."/>
            <person name="Storesund J.E."/>
            <person name="Kallscheuer N."/>
            <person name="Luecker S."/>
            <person name="Lage O.M."/>
            <person name="Pohl T."/>
            <person name="Merkel B.J."/>
            <person name="Hornburger P."/>
            <person name="Mueller R.-W."/>
            <person name="Bruemmer F."/>
            <person name="Labrenz M."/>
            <person name="Spormann A.M."/>
            <person name="Op Den Camp H."/>
            <person name="Overmann J."/>
            <person name="Amann R."/>
            <person name="Jetten M.S.M."/>
            <person name="Mascher T."/>
            <person name="Medema M.H."/>
            <person name="Devos D.P."/>
            <person name="Kaster A.-K."/>
            <person name="Ovreas L."/>
            <person name="Rohde M."/>
            <person name="Galperin M.Y."/>
            <person name="Jogler C."/>
        </authorList>
    </citation>
    <scope>NUCLEOTIDE SEQUENCE [LARGE SCALE GENOMIC DNA]</scope>
    <source>
        <strain evidence="7 8">Pla100</strain>
    </source>
</reference>
<dbReference type="InterPro" id="IPR011429">
    <property type="entry name" value="Cyt_c_Planctomycete-type"/>
</dbReference>
<proteinExistence type="predicted"/>
<comment type="caution">
    <text evidence="7">The sequence shown here is derived from an EMBL/GenBank/DDBJ whole genome shotgun (WGS) entry which is preliminary data.</text>
</comment>
<gene>
    <name evidence="7" type="primary">smc_5</name>
    <name evidence="7" type="ORF">Pla100_28120</name>
</gene>
<dbReference type="PANTHER" id="PTHR19848">
    <property type="entry name" value="WD40 REPEAT PROTEIN"/>
    <property type="match status" value="1"/>
</dbReference>
<dbReference type="Pfam" id="PF07635">
    <property type="entry name" value="PSCyt1"/>
    <property type="match status" value="1"/>
</dbReference>
<feature type="signal peptide" evidence="5">
    <location>
        <begin position="1"/>
        <end position="22"/>
    </location>
</feature>
<keyword evidence="5" id="KW-0732">Signal</keyword>
<dbReference type="InterPro" id="IPR020472">
    <property type="entry name" value="WD40_PAC1"/>
</dbReference>
<dbReference type="PROSITE" id="PS50082">
    <property type="entry name" value="WD_REPEATS_2"/>
    <property type="match status" value="4"/>
</dbReference>
<evidence type="ECO:0000313" key="8">
    <source>
        <dbReference type="Proteomes" id="UP000316213"/>
    </source>
</evidence>
<protein>
    <submittedName>
        <fullName evidence="7">Chromosome partition protein Smc</fullName>
    </submittedName>
</protein>
<keyword evidence="4" id="KW-0175">Coiled coil</keyword>
<keyword evidence="8" id="KW-1185">Reference proteome</keyword>
<feature type="repeat" description="WD" evidence="3">
    <location>
        <begin position="393"/>
        <end position="434"/>
    </location>
</feature>
<dbReference type="SUPFAM" id="SSF50978">
    <property type="entry name" value="WD40 repeat-like"/>
    <property type="match status" value="2"/>
</dbReference>
<evidence type="ECO:0000256" key="3">
    <source>
        <dbReference type="PROSITE-ProRule" id="PRU00221"/>
    </source>
</evidence>
<dbReference type="InterPro" id="IPR036322">
    <property type="entry name" value="WD40_repeat_dom_sf"/>
</dbReference>
<dbReference type="PRINTS" id="PR00320">
    <property type="entry name" value="GPROTEINBRPT"/>
</dbReference>
<evidence type="ECO:0000256" key="1">
    <source>
        <dbReference type="ARBA" id="ARBA00022574"/>
    </source>
</evidence>
<feature type="chain" id="PRO_5022722652" evidence="5">
    <location>
        <begin position="23"/>
        <end position="880"/>
    </location>
</feature>
<dbReference type="PROSITE" id="PS00678">
    <property type="entry name" value="WD_REPEATS_1"/>
    <property type="match status" value="2"/>
</dbReference>
<dbReference type="PROSITE" id="PS50294">
    <property type="entry name" value="WD_REPEATS_REGION"/>
    <property type="match status" value="2"/>
</dbReference>
<evidence type="ECO:0000256" key="5">
    <source>
        <dbReference type="SAM" id="SignalP"/>
    </source>
</evidence>
<keyword evidence="1 3" id="KW-0853">WD repeat</keyword>
<feature type="domain" description="Cytochrome C Planctomycete-type" evidence="6">
    <location>
        <begin position="45"/>
        <end position="101"/>
    </location>
</feature>
<feature type="repeat" description="WD" evidence="3">
    <location>
        <begin position="797"/>
        <end position="838"/>
    </location>
</feature>
<feature type="repeat" description="WD" evidence="3">
    <location>
        <begin position="713"/>
        <end position="754"/>
    </location>
</feature>
<name>A0A5C6AAZ9_9BACT</name>
<evidence type="ECO:0000259" key="6">
    <source>
        <dbReference type="Pfam" id="PF07635"/>
    </source>
</evidence>